<dbReference type="Proteomes" id="UP001155660">
    <property type="component" value="Chromosome A8"/>
</dbReference>
<dbReference type="GO" id="GO:0046208">
    <property type="term" value="P:spermine catabolic process"/>
    <property type="evidence" value="ECO:0007669"/>
    <property type="project" value="TreeGrafter"/>
</dbReference>
<gene>
    <name evidence="5" type="primary">paox1</name>
</gene>
<dbReference type="InterPro" id="IPR050281">
    <property type="entry name" value="Flavin_monoamine_oxidase"/>
</dbReference>
<dbReference type="CTD" id="564675"/>
<dbReference type="GeneID" id="109059068"/>
<keyword evidence="3" id="KW-0274">FAD</keyword>
<dbReference type="PANTHER" id="PTHR10742:SF364">
    <property type="entry name" value="AMINE OXIDASE"/>
    <property type="match status" value="1"/>
</dbReference>
<dbReference type="AlphaFoldDB" id="A0A9Q9YCT3"/>
<evidence type="ECO:0000256" key="1">
    <source>
        <dbReference type="ARBA" id="ARBA00001974"/>
    </source>
</evidence>
<dbReference type="PANTHER" id="PTHR10742">
    <property type="entry name" value="FLAVIN MONOAMINE OXIDASE"/>
    <property type="match status" value="1"/>
</dbReference>
<dbReference type="OrthoDB" id="2019015at2759"/>
<proteinExistence type="predicted"/>
<accession>A0A9Q9YCT3</accession>
<reference evidence="5" key="1">
    <citation type="submission" date="2025-08" db="UniProtKB">
        <authorList>
            <consortium name="RefSeq"/>
        </authorList>
    </citation>
    <scope>IDENTIFICATION</scope>
    <source>
        <tissue evidence="5">Muscle</tissue>
    </source>
</reference>
<evidence type="ECO:0000256" key="3">
    <source>
        <dbReference type="ARBA" id="ARBA00022827"/>
    </source>
</evidence>
<dbReference type="GO" id="GO:0046592">
    <property type="term" value="F:polyamine oxidase activity"/>
    <property type="evidence" value="ECO:0007669"/>
    <property type="project" value="TreeGrafter"/>
</dbReference>
<organism evidence="5">
    <name type="scientific">Cyprinus carpio</name>
    <name type="common">Common carp</name>
    <dbReference type="NCBI Taxonomy" id="7962"/>
    <lineage>
        <taxon>Eukaryota</taxon>
        <taxon>Metazoa</taxon>
        <taxon>Chordata</taxon>
        <taxon>Craniata</taxon>
        <taxon>Vertebrata</taxon>
        <taxon>Euteleostomi</taxon>
        <taxon>Actinopterygii</taxon>
        <taxon>Neopterygii</taxon>
        <taxon>Teleostei</taxon>
        <taxon>Ostariophysi</taxon>
        <taxon>Cypriniformes</taxon>
        <taxon>Cyprinidae</taxon>
        <taxon>Cyprininae</taxon>
        <taxon>Cyprinus</taxon>
    </lineage>
</organism>
<evidence type="ECO:0000256" key="2">
    <source>
        <dbReference type="ARBA" id="ARBA00022630"/>
    </source>
</evidence>
<dbReference type="KEGG" id="ccar:109059068"/>
<dbReference type="RefSeq" id="XP_042617838.1">
    <property type="nucleotide sequence ID" value="XM_042761904.1"/>
</dbReference>
<dbReference type="Pfam" id="PF01593">
    <property type="entry name" value="Amino_oxidase"/>
    <property type="match status" value="1"/>
</dbReference>
<sequence length="553" mass="60937">MHATSRETEKEQDVFVFPTSGSENIAASESYLSHSSKTGSRTKRYNYTLKDMADRNPVIVVVGAGVAGLAAAKKLKEYGFNDVTVLEASEKVGGRVATATLGTACVDTGAQYIHGTSEENPVYCLLKKSGLLNQIPEMGEETFYSNKGHKVDVNIARDAYGAGESMIRYRGSNTGKSLGEHYAEKTQGVIDSVQDDDKRTRMQSVFALVGKDMLIDIGASDLHRISLDSWQYYINMGDSLNIPGLMFQLVDKLLEDFPKDRLLLKREVSKIKWDGSFSVAPARDEPLLSAHTESASEEKVCQYPVCIVCENGEEILADHVIVTISLGCLKAQASSLFIPSLPTEKMEVIEKLCFGNIAKIFLEYEEAFWESDVGTISLIYEDDIPASVSTNKMQWLKNMQYFSVLRPKERFGNVLIGWCPGDIADLVETMTDDELSTAITNHLKMFLGHSNIPQPKSILCTKWRSNKFVKGTYSFLPVGVDGNVMDTLAQPLVGSQHPNKDLQVLFAGEATMKTLYGTVQGALLSGHREADRLAAHYKKTVAPTSTTSVEKQV</sequence>
<name>A0A9Q9YCT3_CYPCA</name>
<protein>
    <submittedName>
        <fullName evidence="5">Polyamine oxidase (Exo-N4-amino) 1 isoform X1</fullName>
    </submittedName>
</protein>
<keyword evidence="2" id="KW-0285">Flavoprotein</keyword>
<evidence type="ECO:0000313" key="5">
    <source>
        <dbReference type="RefSeq" id="XP_042617838.1"/>
    </source>
</evidence>
<feature type="domain" description="Amine oxidase" evidence="4">
    <location>
        <begin position="66"/>
        <end position="533"/>
    </location>
</feature>
<comment type="cofactor">
    <cofactor evidence="1">
        <name>FAD</name>
        <dbReference type="ChEBI" id="CHEBI:57692"/>
    </cofactor>
</comment>
<dbReference type="InterPro" id="IPR002937">
    <property type="entry name" value="Amino_oxidase"/>
</dbReference>
<evidence type="ECO:0000259" key="4">
    <source>
        <dbReference type="Pfam" id="PF01593"/>
    </source>
</evidence>